<name>A0A183M6D8_9TREM</name>
<organism evidence="1 2">
    <name type="scientific">Schistosoma margrebowiei</name>
    <dbReference type="NCBI Taxonomy" id="48269"/>
    <lineage>
        <taxon>Eukaryota</taxon>
        <taxon>Metazoa</taxon>
        <taxon>Spiralia</taxon>
        <taxon>Lophotrochozoa</taxon>
        <taxon>Platyhelminthes</taxon>
        <taxon>Trematoda</taxon>
        <taxon>Digenea</taxon>
        <taxon>Strigeidida</taxon>
        <taxon>Schistosomatoidea</taxon>
        <taxon>Schistosomatidae</taxon>
        <taxon>Schistosoma</taxon>
    </lineage>
</organism>
<keyword evidence="2" id="KW-1185">Reference proteome</keyword>
<sequence>MRQLYDTTKKLAGKCGKGERKVRDKEGKTNNETQEQRKRWVEHFEELLNKPAPLNSSYIEAALTNLLDVTP</sequence>
<proteinExistence type="predicted"/>
<evidence type="ECO:0000313" key="2">
    <source>
        <dbReference type="Proteomes" id="UP000277204"/>
    </source>
</evidence>
<protein>
    <submittedName>
        <fullName evidence="1">Uncharacterized protein</fullName>
    </submittedName>
</protein>
<accession>A0A183M6D8</accession>
<reference evidence="1 2" key="1">
    <citation type="submission" date="2018-11" db="EMBL/GenBank/DDBJ databases">
        <authorList>
            <consortium name="Pathogen Informatics"/>
        </authorList>
    </citation>
    <scope>NUCLEOTIDE SEQUENCE [LARGE SCALE GENOMIC DNA]</scope>
    <source>
        <strain evidence="1 2">Zambia</strain>
    </source>
</reference>
<evidence type="ECO:0000313" key="1">
    <source>
        <dbReference type="EMBL" id="VDO96200.1"/>
    </source>
</evidence>
<dbReference type="Proteomes" id="UP000277204">
    <property type="component" value="Unassembled WGS sequence"/>
</dbReference>
<dbReference type="AlphaFoldDB" id="A0A183M6D8"/>
<gene>
    <name evidence="1" type="ORF">SMRZ_LOCUS11613</name>
</gene>
<dbReference type="EMBL" id="UZAI01006637">
    <property type="protein sequence ID" value="VDO96200.1"/>
    <property type="molecule type" value="Genomic_DNA"/>
</dbReference>